<comment type="caution">
    <text evidence="4">The sequence shown here is derived from an EMBL/GenBank/DDBJ whole genome shotgun (WGS) entry which is preliminary data.</text>
</comment>
<protein>
    <submittedName>
        <fullName evidence="4">Glycosyltransferase family 4 protein</fullName>
    </submittedName>
</protein>
<evidence type="ECO:0000259" key="3">
    <source>
        <dbReference type="Pfam" id="PF13439"/>
    </source>
</evidence>
<dbReference type="CDD" id="cd03825">
    <property type="entry name" value="GT4_WcaC-like"/>
    <property type="match status" value="1"/>
</dbReference>
<evidence type="ECO:0000313" key="5">
    <source>
        <dbReference type="Proteomes" id="UP001380822"/>
    </source>
</evidence>
<feature type="domain" description="Glycosyl transferase family 1" evidence="2">
    <location>
        <begin position="222"/>
        <end position="378"/>
    </location>
</feature>
<dbReference type="Gene3D" id="3.40.50.2000">
    <property type="entry name" value="Glycogen Phosphorylase B"/>
    <property type="match status" value="2"/>
</dbReference>
<keyword evidence="5" id="KW-1185">Reference proteome</keyword>
<dbReference type="Pfam" id="PF13439">
    <property type="entry name" value="Glyco_transf_4"/>
    <property type="match status" value="1"/>
</dbReference>
<organism evidence="4 5">
    <name type="scientific">Pannonibacter anstelovis</name>
    <dbReference type="NCBI Taxonomy" id="3121537"/>
    <lineage>
        <taxon>Bacteria</taxon>
        <taxon>Pseudomonadati</taxon>
        <taxon>Pseudomonadota</taxon>
        <taxon>Alphaproteobacteria</taxon>
        <taxon>Hyphomicrobiales</taxon>
        <taxon>Stappiaceae</taxon>
        <taxon>Pannonibacter</taxon>
    </lineage>
</organism>
<dbReference type="SUPFAM" id="SSF53756">
    <property type="entry name" value="UDP-Glycosyltransferase/glycogen phosphorylase"/>
    <property type="match status" value="1"/>
</dbReference>
<proteinExistence type="predicted"/>
<sequence>MSVNVVQINSGDLIGRRFNGYDLHPHLSQHGINSTQLVYWNKQSDADFVSKAFDYPGNRYVTRGLMKLEQKLSMHARLQPHSWALPLHKRMREADLAHLHIIHDGWMSLSALPYLTRRKPTVWTWHDPWAMTGHCIYPLDCTRWTSGCGSCPDLTLPFPMRKDKTAEQYAWKKKIYSKMKAEIVVASEWMRTMVSKSPLAEGLKVNVIPFGLDLDRYKPADKQAARERLGIFPGRPVVFLRSSSTPFKGLSEFVKAVEQLASDLQLCIISLQEIGHFDKFIGKHQILEFGWSNDEDLLLDAYAACDFFAMPSRAEAFGLMAIEAMACGRPVLSFDGTSLPGITFAPDAGLCVPMGNIQELARAIEWLARNPADCERRGSLSRSLAEKHYDIRDQARLTADLYKRVLSQNENSGPVT</sequence>
<dbReference type="PANTHER" id="PTHR46401:SF2">
    <property type="entry name" value="GLYCOSYLTRANSFERASE WBBK-RELATED"/>
    <property type="match status" value="1"/>
</dbReference>
<dbReference type="Pfam" id="PF00534">
    <property type="entry name" value="Glycos_transf_1"/>
    <property type="match status" value="1"/>
</dbReference>
<evidence type="ECO:0000256" key="1">
    <source>
        <dbReference type="ARBA" id="ARBA00022679"/>
    </source>
</evidence>
<dbReference type="Proteomes" id="UP001380822">
    <property type="component" value="Unassembled WGS sequence"/>
</dbReference>
<accession>A0ABU7ZKY1</accession>
<keyword evidence="1" id="KW-0808">Transferase</keyword>
<dbReference type="EMBL" id="JBAKBE010000003">
    <property type="protein sequence ID" value="MEH0095894.1"/>
    <property type="molecule type" value="Genomic_DNA"/>
</dbReference>
<evidence type="ECO:0000259" key="2">
    <source>
        <dbReference type="Pfam" id="PF00534"/>
    </source>
</evidence>
<gene>
    <name evidence="4" type="ORF">V6L76_06510</name>
</gene>
<feature type="domain" description="Glycosyltransferase subfamily 4-like N-terminal" evidence="3">
    <location>
        <begin position="78"/>
        <end position="216"/>
    </location>
</feature>
<reference evidence="4 5" key="1">
    <citation type="submission" date="2024-02" db="EMBL/GenBank/DDBJ databases">
        <title>A new putative Pannonibacter species isolated from two cases of bloodstream infections in paediatric patients.</title>
        <authorList>
            <person name="Castellana S."/>
            <person name="De Laurentiis V."/>
            <person name="Grassi M."/>
            <person name="De Leonardis F."/>
            <person name="Mosca A."/>
            <person name="De Carlo C."/>
            <person name="Sparapano E."/>
            <person name="Ronga L."/>
            <person name="Santacroce L."/>
            <person name="Chironna M."/>
            <person name="De Robertis A."/>
            <person name="Bianco A."/>
            <person name="Del Sambro L."/>
            <person name="Capozzi L."/>
            <person name="Parisi A."/>
        </authorList>
    </citation>
    <scope>NUCLEOTIDE SEQUENCE [LARGE SCALE GENOMIC DNA]</scope>
    <source>
        <strain evidence="4 5">Pt2</strain>
    </source>
</reference>
<dbReference type="PANTHER" id="PTHR46401">
    <property type="entry name" value="GLYCOSYLTRANSFERASE WBBK-RELATED"/>
    <property type="match status" value="1"/>
</dbReference>
<dbReference type="InterPro" id="IPR028098">
    <property type="entry name" value="Glyco_trans_4-like_N"/>
</dbReference>
<dbReference type="InterPro" id="IPR001296">
    <property type="entry name" value="Glyco_trans_1"/>
</dbReference>
<name>A0ABU7ZKY1_9HYPH</name>
<dbReference type="RefSeq" id="WP_334250707.1">
    <property type="nucleotide sequence ID" value="NZ_JBAKBE010000003.1"/>
</dbReference>
<evidence type="ECO:0000313" key="4">
    <source>
        <dbReference type="EMBL" id="MEH0095894.1"/>
    </source>
</evidence>